<evidence type="ECO:0000256" key="5">
    <source>
        <dbReference type="ARBA" id="ARBA00022839"/>
    </source>
</evidence>
<dbReference type="PANTHER" id="PTHR34137:SF1">
    <property type="entry name" value="EXODEOXYRIBONUCLEASE 7 SMALL SUBUNIT"/>
    <property type="match status" value="1"/>
</dbReference>
<keyword evidence="3 6" id="KW-0540">Nuclease</keyword>
<comment type="subunit">
    <text evidence="6">Heterooligomer composed of large and small subunits.</text>
</comment>
<evidence type="ECO:0000256" key="4">
    <source>
        <dbReference type="ARBA" id="ARBA00022801"/>
    </source>
</evidence>
<keyword evidence="7" id="KW-0175">Coiled coil</keyword>
<evidence type="ECO:0000256" key="6">
    <source>
        <dbReference type="HAMAP-Rule" id="MF_00337"/>
    </source>
</evidence>
<protein>
    <recommendedName>
        <fullName evidence="6">Exodeoxyribonuclease 7 small subunit</fullName>
        <ecNumber evidence="6">3.1.11.6</ecNumber>
    </recommendedName>
    <alternativeName>
        <fullName evidence="6">Exodeoxyribonuclease VII small subunit</fullName>
        <shortName evidence="6">Exonuclease VII small subunit</shortName>
    </alternativeName>
</protein>
<comment type="subcellular location">
    <subcellularLocation>
        <location evidence="6">Cytoplasm</location>
    </subcellularLocation>
</comment>
<dbReference type="SUPFAM" id="SSF116842">
    <property type="entry name" value="XseB-like"/>
    <property type="match status" value="1"/>
</dbReference>
<accession>A0ABY7APU1</accession>
<organism evidence="8 9">
    <name type="scientific">Catenovulum adriaticum</name>
    <dbReference type="NCBI Taxonomy" id="2984846"/>
    <lineage>
        <taxon>Bacteria</taxon>
        <taxon>Pseudomonadati</taxon>
        <taxon>Pseudomonadota</taxon>
        <taxon>Gammaproteobacteria</taxon>
        <taxon>Alteromonadales</taxon>
        <taxon>Alteromonadaceae</taxon>
        <taxon>Catenovulum</taxon>
    </lineage>
</organism>
<dbReference type="NCBIfam" id="TIGR01280">
    <property type="entry name" value="xseB"/>
    <property type="match status" value="1"/>
</dbReference>
<comment type="similarity">
    <text evidence="1 6">Belongs to the XseB family.</text>
</comment>
<dbReference type="EC" id="3.1.11.6" evidence="6"/>
<proteinExistence type="inferred from homology"/>
<keyword evidence="2 6" id="KW-0963">Cytoplasm</keyword>
<evidence type="ECO:0000313" key="9">
    <source>
        <dbReference type="Proteomes" id="UP001163726"/>
    </source>
</evidence>
<dbReference type="Pfam" id="PF02609">
    <property type="entry name" value="Exonuc_VII_S"/>
    <property type="match status" value="1"/>
</dbReference>
<dbReference type="HAMAP" id="MF_00337">
    <property type="entry name" value="Exonuc_7_S"/>
    <property type="match status" value="1"/>
</dbReference>
<comment type="function">
    <text evidence="6">Bidirectionally degrades single-stranded DNA into large acid-insoluble oligonucleotides, which are then degraded further into small acid-soluble oligonucleotides.</text>
</comment>
<feature type="coiled-coil region" evidence="7">
    <location>
        <begin position="8"/>
        <end position="66"/>
    </location>
</feature>
<evidence type="ECO:0000256" key="2">
    <source>
        <dbReference type="ARBA" id="ARBA00022490"/>
    </source>
</evidence>
<dbReference type="EMBL" id="CP109965">
    <property type="protein sequence ID" value="WAJ71297.1"/>
    <property type="molecule type" value="Genomic_DNA"/>
</dbReference>
<dbReference type="RefSeq" id="WP_268075773.1">
    <property type="nucleotide sequence ID" value="NZ_CP109965.1"/>
</dbReference>
<dbReference type="GO" id="GO:0008855">
    <property type="term" value="F:exodeoxyribonuclease VII activity"/>
    <property type="evidence" value="ECO:0007669"/>
    <property type="project" value="UniProtKB-EC"/>
</dbReference>
<evidence type="ECO:0000256" key="1">
    <source>
        <dbReference type="ARBA" id="ARBA00009998"/>
    </source>
</evidence>
<keyword evidence="5 6" id="KW-0269">Exonuclease</keyword>
<evidence type="ECO:0000313" key="8">
    <source>
        <dbReference type="EMBL" id="WAJ71297.1"/>
    </source>
</evidence>
<dbReference type="Gene3D" id="1.10.287.1040">
    <property type="entry name" value="Exonuclease VII, small subunit"/>
    <property type="match status" value="1"/>
</dbReference>
<name>A0ABY7APU1_9ALTE</name>
<evidence type="ECO:0000256" key="7">
    <source>
        <dbReference type="SAM" id="Coils"/>
    </source>
</evidence>
<comment type="catalytic activity">
    <reaction evidence="6">
        <text>Exonucleolytic cleavage in either 5'- to 3'- or 3'- to 5'-direction to yield nucleoside 5'-phosphates.</text>
        <dbReference type="EC" id="3.1.11.6"/>
    </reaction>
</comment>
<keyword evidence="9" id="KW-1185">Reference proteome</keyword>
<keyword evidence="4 6" id="KW-0378">Hydrolase</keyword>
<gene>
    <name evidence="6" type="primary">xseB</name>
    <name evidence="8" type="ORF">OLW01_05730</name>
</gene>
<reference evidence="8" key="1">
    <citation type="submission" date="2022-10" db="EMBL/GenBank/DDBJ databases">
        <title>Catenovulum adriacola sp. nov. isolated in the Harbour of Susak.</title>
        <authorList>
            <person name="Schoch T."/>
            <person name="Reich S.J."/>
            <person name="Stoeferle S."/>
            <person name="Flaiz M."/>
            <person name="Kazda M."/>
            <person name="Riedel C.U."/>
            <person name="Duerre P."/>
        </authorList>
    </citation>
    <scope>NUCLEOTIDE SEQUENCE</scope>
    <source>
        <strain evidence="8">TS8</strain>
    </source>
</reference>
<dbReference type="InterPro" id="IPR003761">
    <property type="entry name" value="Exonuc_VII_S"/>
</dbReference>
<dbReference type="NCBIfam" id="NF002140">
    <property type="entry name" value="PRK00977.1-4"/>
    <property type="match status" value="1"/>
</dbReference>
<dbReference type="InterPro" id="IPR037004">
    <property type="entry name" value="Exonuc_VII_ssu_sf"/>
</dbReference>
<evidence type="ECO:0000256" key="3">
    <source>
        <dbReference type="ARBA" id="ARBA00022722"/>
    </source>
</evidence>
<dbReference type="PANTHER" id="PTHR34137">
    <property type="entry name" value="EXODEOXYRIBONUCLEASE 7 SMALL SUBUNIT"/>
    <property type="match status" value="1"/>
</dbReference>
<sequence>MPSKKPENMSLEASMSELEKVIEQLELGELPLEEALKQFERGVGLVRASQQKLDSAEQKIKILMDKNGQSELIDTSIETLN</sequence>
<dbReference type="Proteomes" id="UP001163726">
    <property type="component" value="Chromosome"/>
</dbReference>